<sequence>MIARPCAASRRTPSLLPTKKALSQKIEHGAPIMLARQSPPGPGLAVYQAGRITGARQALRRLVITCRMSFDAEQTSASAGMTPRTGRVHVLAELEPGLEAWAGLDAGSGSGNVKPKPAKAQLPRCFPQGTAGALDDEVVHPQPRLMSTGVAAGVGWASVKLPAERAGIWIRACQA</sequence>
<keyword evidence="2" id="KW-1185">Reference proteome</keyword>
<reference evidence="1" key="1">
    <citation type="submission" date="2023-03" db="EMBL/GenBank/DDBJ databases">
        <title>Massive genome expansion in bonnet fungi (Mycena s.s.) driven by repeated elements and novel gene families across ecological guilds.</title>
        <authorList>
            <consortium name="Lawrence Berkeley National Laboratory"/>
            <person name="Harder C.B."/>
            <person name="Miyauchi S."/>
            <person name="Viragh M."/>
            <person name="Kuo A."/>
            <person name="Thoen E."/>
            <person name="Andreopoulos B."/>
            <person name="Lu D."/>
            <person name="Skrede I."/>
            <person name="Drula E."/>
            <person name="Henrissat B."/>
            <person name="Morin E."/>
            <person name="Kohler A."/>
            <person name="Barry K."/>
            <person name="LaButti K."/>
            <person name="Morin E."/>
            <person name="Salamov A."/>
            <person name="Lipzen A."/>
            <person name="Mereny Z."/>
            <person name="Hegedus B."/>
            <person name="Baldrian P."/>
            <person name="Stursova M."/>
            <person name="Weitz H."/>
            <person name="Taylor A."/>
            <person name="Grigoriev I.V."/>
            <person name="Nagy L.G."/>
            <person name="Martin F."/>
            <person name="Kauserud H."/>
        </authorList>
    </citation>
    <scope>NUCLEOTIDE SEQUENCE</scope>
    <source>
        <strain evidence="1">9284</strain>
    </source>
</reference>
<evidence type="ECO:0000313" key="1">
    <source>
        <dbReference type="EMBL" id="KAJ7618001.1"/>
    </source>
</evidence>
<gene>
    <name evidence="1" type="ORF">FB45DRAFT_872439</name>
</gene>
<accession>A0AAD7FG39</accession>
<dbReference type="EMBL" id="JARKIF010000020">
    <property type="protein sequence ID" value="KAJ7618001.1"/>
    <property type="molecule type" value="Genomic_DNA"/>
</dbReference>
<proteinExistence type="predicted"/>
<organism evidence="1 2">
    <name type="scientific">Roridomyces roridus</name>
    <dbReference type="NCBI Taxonomy" id="1738132"/>
    <lineage>
        <taxon>Eukaryota</taxon>
        <taxon>Fungi</taxon>
        <taxon>Dikarya</taxon>
        <taxon>Basidiomycota</taxon>
        <taxon>Agaricomycotina</taxon>
        <taxon>Agaricomycetes</taxon>
        <taxon>Agaricomycetidae</taxon>
        <taxon>Agaricales</taxon>
        <taxon>Marasmiineae</taxon>
        <taxon>Mycenaceae</taxon>
        <taxon>Roridomyces</taxon>
    </lineage>
</organism>
<evidence type="ECO:0000313" key="2">
    <source>
        <dbReference type="Proteomes" id="UP001221142"/>
    </source>
</evidence>
<comment type="caution">
    <text evidence="1">The sequence shown here is derived from an EMBL/GenBank/DDBJ whole genome shotgun (WGS) entry which is preliminary data.</text>
</comment>
<dbReference type="Proteomes" id="UP001221142">
    <property type="component" value="Unassembled WGS sequence"/>
</dbReference>
<name>A0AAD7FG39_9AGAR</name>
<protein>
    <submittedName>
        <fullName evidence="1">Uncharacterized protein</fullName>
    </submittedName>
</protein>
<dbReference type="AlphaFoldDB" id="A0AAD7FG39"/>